<dbReference type="GO" id="GO:0046655">
    <property type="term" value="P:folic acid metabolic process"/>
    <property type="evidence" value="ECO:0007669"/>
    <property type="project" value="TreeGrafter"/>
</dbReference>
<evidence type="ECO:0000256" key="7">
    <source>
        <dbReference type="ARBA" id="ARBA00025067"/>
    </source>
</evidence>
<keyword evidence="4 8" id="KW-0554">One-carbon metabolism</keyword>
<dbReference type="UniPathway" id="UPA00077">
    <property type="reaction ID" value="UER00158"/>
</dbReference>
<dbReference type="PROSITE" id="PS00075">
    <property type="entry name" value="DHFR_1"/>
    <property type="match status" value="1"/>
</dbReference>
<keyword evidence="6 8" id="KW-0560">Oxidoreductase</keyword>
<name>K2PQM5_9HYPH</name>
<dbReference type="PRINTS" id="PR00070">
    <property type="entry name" value="DHFR"/>
</dbReference>
<dbReference type="STRING" id="721133.SAMN05216176_101304"/>
<dbReference type="GO" id="GO:0070401">
    <property type="term" value="F:NADP+ binding"/>
    <property type="evidence" value="ECO:0007669"/>
    <property type="project" value="UniProtKB-ARBA"/>
</dbReference>
<dbReference type="PROSITE" id="PS51330">
    <property type="entry name" value="DHFR_2"/>
    <property type="match status" value="1"/>
</dbReference>
<organism evidence="11 12">
    <name type="scientific">Nitratireductor indicus C115</name>
    <dbReference type="NCBI Taxonomy" id="1231190"/>
    <lineage>
        <taxon>Bacteria</taxon>
        <taxon>Pseudomonadati</taxon>
        <taxon>Pseudomonadota</taxon>
        <taxon>Alphaproteobacteria</taxon>
        <taxon>Hyphomicrobiales</taxon>
        <taxon>Phyllobacteriaceae</taxon>
        <taxon>Nitratireductor</taxon>
    </lineage>
</organism>
<dbReference type="PANTHER" id="PTHR48069:SF3">
    <property type="entry name" value="DIHYDROFOLATE REDUCTASE"/>
    <property type="match status" value="1"/>
</dbReference>
<dbReference type="GO" id="GO:0046654">
    <property type="term" value="P:tetrahydrofolate biosynthetic process"/>
    <property type="evidence" value="ECO:0007669"/>
    <property type="project" value="UniProtKB-UniPathway"/>
</dbReference>
<comment type="caution">
    <text evidence="11">The sequence shown here is derived from an EMBL/GenBank/DDBJ whole genome shotgun (WGS) entry which is preliminary data.</text>
</comment>
<evidence type="ECO:0000256" key="6">
    <source>
        <dbReference type="ARBA" id="ARBA00023002"/>
    </source>
</evidence>
<feature type="domain" description="DHFR" evidence="10">
    <location>
        <begin position="2"/>
        <end position="161"/>
    </location>
</feature>
<dbReference type="GO" id="GO:0004146">
    <property type="term" value="F:dihydrofolate reductase activity"/>
    <property type="evidence" value="ECO:0007669"/>
    <property type="project" value="UniProtKB-EC"/>
</dbReference>
<dbReference type="GO" id="GO:0006730">
    <property type="term" value="P:one-carbon metabolic process"/>
    <property type="evidence" value="ECO:0007669"/>
    <property type="project" value="UniProtKB-KW"/>
</dbReference>
<dbReference type="Pfam" id="PF00186">
    <property type="entry name" value="DHFR_1"/>
    <property type="match status" value="1"/>
</dbReference>
<evidence type="ECO:0000256" key="9">
    <source>
        <dbReference type="RuleBase" id="RU004474"/>
    </source>
</evidence>
<evidence type="ECO:0000256" key="8">
    <source>
        <dbReference type="PIRNR" id="PIRNR000194"/>
    </source>
</evidence>
<comment type="similarity">
    <text evidence="2 8 9">Belongs to the dihydrofolate reductase family.</text>
</comment>
<keyword evidence="5 8" id="KW-0521">NADP</keyword>
<dbReference type="InterPro" id="IPR001796">
    <property type="entry name" value="DHFR_dom"/>
</dbReference>
<dbReference type="InterPro" id="IPR012259">
    <property type="entry name" value="DHFR"/>
</dbReference>
<accession>K2PQM5</accession>
<keyword evidence="12" id="KW-1185">Reference proteome</keyword>
<evidence type="ECO:0000256" key="2">
    <source>
        <dbReference type="ARBA" id="ARBA00009539"/>
    </source>
</evidence>
<dbReference type="GO" id="GO:0046452">
    <property type="term" value="P:dihydrofolate metabolic process"/>
    <property type="evidence" value="ECO:0007669"/>
    <property type="project" value="TreeGrafter"/>
</dbReference>
<evidence type="ECO:0000256" key="3">
    <source>
        <dbReference type="ARBA" id="ARBA00012856"/>
    </source>
</evidence>
<dbReference type="PANTHER" id="PTHR48069">
    <property type="entry name" value="DIHYDROFOLATE REDUCTASE"/>
    <property type="match status" value="1"/>
</dbReference>
<dbReference type="AlphaFoldDB" id="K2PQM5"/>
<dbReference type="SUPFAM" id="SSF53597">
    <property type="entry name" value="Dihydrofolate reductase-like"/>
    <property type="match status" value="1"/>
</dbReference>
<comment type="catalytic activity">
    <reaction evidence="8">
        <text>(6S)-5,6,7,8-tetrahydrofolate + NADP(+) = 7,8-dihydrofolate + NADPH + H(+)</text>
        <dbReference type="Rhea" id="RHEA:15009"/>
        <dbReference type="ChEBI" id="CHEBI:15378"/>
        <dbReference type="ChEBI" id="CHEBI:57451"/>
        <dbReference type="ChEBI" id="CHEBI:57453"/>
        <dbReference type="ChEBI" id="CHEBI:57783"/>
        <dbReference type="ChEBI" id="CHEBI:58349"/>
        <dbReference type="EC" id="1.5.1.3"/>
    </reaction>
</comment>
<dbReference type="PATRIC" id="fig|1231190.3.peg.1046"/>
<comment type="function">
    <text evidence="7 8">Key enzyme in folate metabolism. Catalyzes an essential reaction for de novo glycine and purine synthesis, and for DNA precursor synthesis.</text>
</comment>
<evidence type="ECO:0000259" key="10">
    <source>
        <dbReference type="PROSITE" id="PS51330"/>
    </source>
</evidence>
<dbReference type="RefSeq" id="WP_009449552.1">
    <property type="nucleotide sequence ID" value="NZ_AMSI01000003.1"/>
</dbReference>
<evidence type="ECO:0000313" key="11">
    <source>
        <dbReference type="EMBL" id="EKF43362.1"/>
    </source>
</evidence>
<dbReference type="PIRSF" id="PIRSF000194">
    <property type="entry name" value="DHFR"/>
    <property type="match status" value="1"/>
</dbReference>
<evidence type="ECO:0000256" key="4">
    <source>
        <dbReference type="ARBA" id="ARBA00022563"/>
    </source>
</evidence>
<evidence type="ECO:0000313" key="12">
    <source>
        <dbReference type="Proteomes" id="UP000007374"/>
    </source>
</evidence>
<dbReference type="OrthoDB" id="9804315at2"/>
<evidence type="ECO:0000256" key="1">
    <source>
        <dbReference type="ARBA" id="ARBA00004903"/>
    </source>
</evidence>
<dbReference type="CDD" id="cd00209">
    <property type="entry name" value="DHFR"/>
    <property type="match status" value="1"/>
</dbReference>
<protein>
    <recommendedName>
        <fullName evidence="3 8">Dihydrofolate reductase</fullName>
        <ecNumber evidence="3 8">1.5.1.3</ecNumber>
    </recommendedName>
</protein>
<dbReference type="GO" id="GO:0005829">
    <property type="term" value="C:cytosol"/>
    <property type="evidence" value="ECO:0007669"/>
    <property type="project" value="TreeGrafter"/>
</dbReference>
<dbReference type="EMBL" id="AMSI01000003">
    <property type="protein sequence ID" value="EKF43362.1"/>
    <property type="molecule type" value="Genomic_DNA"/>
</dbReference>
<gene>
    <name evidence="11" type="ORF">NA8A_05003</name>
</gene>
<evidence type="ECO:0000256" key="5">
    <source>
        <dbReference type="ARBA" id="ARBA00022857"/>
    </source>
</evidence>
<dbReference type="FunFam" id="3.40.430.10:FF:000001">
    <property type="entry name" value="Dihydrofolate reductase"/>
    <property type="match status" value="1"/>
</dbReference>
<dbReference type="Proteomes" id="UP000007374">
    <property type="component" value="Unassembled WGS sequence"/>
</dbReference>
<dbReference type="EC" id="1.5.1.3" evidence="3 8"/>
<dbReference type="eggNOG" id="COG0262">
    <property type="taxonomic scope" value="Bacteria"/>
</dbReference>
<proteinExistence type="inferred from homology"/>
<dbReference type="InterPro" id="IPR024072">
    <property type="entry name" value="DHFR-like_dom_sf"/>
</dbReference>
<dbReference type="InterPro" id="IPR017925">
    <property type="entry name" value="DHFR_CS"/>
</dbReference>
<reference evidence="11 12" key="1">
    <citation type="journal article" date="2012" name="J. Bacteriol.">
        <title>Genome Sequence of Nitratireductor indicus Type Strain C115.</title>
        <authorList>
            <person name="Lai Q."/>
            <person name="Li G."/>
            <person name="Yu Z."/>
            <person name="Shao Z."/>
        </authorList>
    </citation>
    <scope>NUCLEOTIDE SEQUENCE [LARGE SCALE GENOMIC DNA]</scope>
    <source>
        <strain evidence="11 12">C115</strain>
    </source>
</reference>
<comment type="pathway">
    <text evidence="1 8">Cofactor biosynthesis; tetrahydrofolate biosynthesis; 5,6,7,8-tetrahydrofolate from 7,8-dihydrofolate: step 1/1.</text>
</comment>
<dbReference type="Gene3D" id="3.40.430.10">
    <property type="entry name" value="Dihydrofolate Reductase, subunit A"/>
    <property type="match status" value="1"/>
</dbReference>
<sequence>MSIELVVAVSDNDVIGSSGDMPWRLSTDLKRFKALTLGKPIVMGRKTWESVGRPLPGRRNIVITRQTGYRAEGAECVGSLEEALALAGSDSGDVAIIGGGEIYRQAMAFADRLHVTHVHAQLDGDTRFPPIASSVWTAVSKEEVPAGEKDDYPTTYVVYERLLTN</sequence>